<dbReference type="InterPro" id="IPR036186">
    <property type="entry name" value="Serpin_sf"/>
</dbReference>
<dbReference type="InterPro" id="IPR023795">
    <property type="entry name" value="Serpin_CS"/>
</dbReference>
<dbReference type="InterPro" id="IPR042185">
    <property type="entry name" value="Serpin_sf_2"/>
</dbReference>
<dbReference type="InterPro" id="IPR042178">
    <property type="entry name" value="Serpin_sf_1"/>
</dbReference>
<dbReference type="SUPFAM" id="SSF56574">
    <property type="entry name" value="Serpins"/>
    <property type="match status" value="1"/>
</dbReference>
<dbReference type="Proteomes" id="UP000245207">
    <property type="component" value="Unassembled WGS sequence"/>
</dbReference>
<accession>A0A2U1NPL6</accession>
<dbReference type="Pfam" id="PF00079">
    <property type="entry name" value="Serpin"/>
    <property type="match status" value="1"/>
</dbReference>
<evidence type="ECO:0000313" key="4">
    <source>
        <dbReference type="EMBL" id="PWA75452.1"/>
    </source>
</evidence>
<dbReference type="AlphaFoldDB" id="A0A2U1NPL6"/>
<gene>
    <name evidence="4" type="ORF">CTI12_AA243720</name>
</gene>
<evidence type="ECO:0000313" key="5">
    <source>
        <dbReference type="Proteomes" id="UP000245207"/>
    </source>
</evidence>
<evidence type="ECO:0000256" key="2">
    <source>
        <dbReference type="RuleBase" id="RU000411"/>
    </source>
</evidence>
<dbReference type="InterPro" id="IPR023796">
    <property type="entry name" value="Serpin_dom"/>
</dbReference>
<dbReference type="PANTHER" id="PTHR11461">
    <property type="entry name" value="SERINE PROTEASE INHIBITOR, SERPIN"/>
    <property type="match status" value="1"/>
</dbReference>
<dbReference type="PROSITE" id="PS00284">
    <property type="entry name" value="SERPIN"/>
    <property type="match status" value="1"/>
</dbReference>
<dbReference type="Gene3D" id="2.30.39.10">
    <property type="entry name" value="Alpha-1-antitrypsin, domain 1"/>
    <property type="match status" value="1"/>
</dbReference>
<dbReference type="GO" id="GO:0004867">
    <property type="term" value="F:serine-type endopeptidase inhibitor activity"/>
    <property type="evidence" value="ECO:0007669"/>
    <property type="project" value="InterPro"/>
</dbReference>
<evidence type="ECO:0000256" key="1">
    <source>
        <dbReference type="ARBA" id="ARBA00009500"/>
    </source>
</evidence>
<proteinExistence type="inferred from homology"/>
<dbReference type="Gene3D" id="3.30.497.10">
    <property type="entry name" value="Antithrombin, subunit I, domain 2"/>
    <property type="match status" value="1"/>
</dbReference>
<dbReference type="SMART" id="SM00093">
    <property type="entry name" value="SERPIN"/>
    <property type="match status" value="1"/>
</dbReference>
<protein>
    <submittedName>
        <fullName evidence="4">Serine protease inhibitor (SERPIN) family protein</fullName>
    </submittedName>
</protein>
<dbReference type="InterPro" id="IPR000215">
    <property type="entry name" value="Serpin_fam"/>
</dbReference>
<organism evidence="4 5">
    <name type="scientific">Artemisia annua</name>
    <name type="common">Sweet wormwood</name>
    <dbReference type="NCBI Taxonomy" id="35608"/>
    <lineage>
        <taxon>Eukaryota</taxon>
        <taxon>Viridiplantae</taxon>
        <taxon>Streptophyta</taxon>
        <taxon>Embryophyta</taxon>
        <taxon>Tracheophyta</taxon>
        <taxon>Spermatophyta</taxon>
        <taxon>Magnoliopsida</taxon>
        <taxon>eudicotyledons</taxon>
        <taxon>Gunneridae</taxon>
        <taxon>Pentapetalae</taxon>
        <taxon>asterids</taxon>
        <taxon>campanulids</taxon>
        <taxon>Asterales</taxon>
        <taxon>Asteraceae</taxon>
        <taxon>Asteroideae</taxon>
        <taxon>Anthemideae</taxon>
        <taxon>Artemisiinae</taxon>
        <taxon>Artemisia</taxon>
    </lineage>
</organism>
<feature type="domain" description="Serpin" evidence="3">
    <location>
        <begin position="1"/>
        <end position="259"/>
    </location>
</feature>
<keyword evidence="5" id="KW-1185">Reference proteome</keyword>
<dbReference type="OrthoDB" id="1063785at2759"/>
<sequence>MNTDEVAKEVNLWAEKKTSGLIKEILPAGAVSNFTKLIFANAIYFKGVWNEKFDTLDTKDYDFHLLDGSKVRTPFMTTKKKQLVSQYDGFKVLGLPYLQGEDKRHFTMYVFLPNENKDISSLLHKFGSDSDFFDRHIPQEKVNVGLFLIPKFKISFGFEGTDILKELGLILPFSNGEGLTEMVDSCVGQNLYVSSIYHKSFVEVNERGTEAAGASATAVAFGSRITNDKVDFVADHPFLFVLREDVSRAMLFMGQVVDPRC</sequence>
<evidence type="ECO:0000259" key="3">
    <source>
        <dbReference type="SMART" id="SM00093"/>
    </source>
</evidence>
<dbReference type="EMBL" id="PKPP01002409">
    <property type="protein sequence ID" value="PWA75452.1"/>
    <property type="molecule type" value="Genomic_DNA"/>
</dbReference>
<name>A0A2U1NPL6_ARTAN</name>
<dbReference type="GO" id="GO:0005615">
    <property type="term" value="C:extracellular space"/>
    <property type="evidence" value="ECO:0007669"/>
    <property type="project" value="InterPro"/>
</dbReference>
<dbReference type="STRING" id="35608.A0A2U1NPL6"/>
<dbReference type="PANTHER" id="PTHR11461:SF211">
    <property type="entry name" value="GH10112P-RELATED"/>
    <property type="match status" value="1"/>
</dbReference>
<comment type="similarity">
    <text evidence="1 2">Belongs to the serpin family.</text>
</comment>
<comment type="caution">
    <text evidence="4">The sequence shown here is derived from an EMBL/GenBank/DDBJ whole genome shotgun (WGS) entry which is preliminary data.</text>
</comment>
<reference evidence="4 5" key="1">
    <citation type="journal article" date="2018" name="Mol. Plant">
        <title>The genome of Artemisia annua provides insight into the evolution of Asteraceae family and artemisinin biosynthesis.</title>
        <authorList>
            <person name="Shen Q."/>
            <person name="Zhang L."/>
            <person name="Liao Z."/>
            <person name="Wang S."/>
            <person name="Yan T."/>
            <person name="Shi P."/>
            <person name="Liu M."/>
            <person name="Fu X."/>
            <person name="Pan Q."/>
            <person name="Wang Y."/>
            <person name="Lv Z."/>
            <person name="Lu X."/>
            <person name="Zhang F."/>
            <person name="Jiang W."/>
            <person name="Ma Y."/>
            <person name="Chen M."/>
            <person name="Hao X."/>
            <person name="Li L."/>
            <person name="Tang Y."/>
            <person name="Lv G."/>
            <person name="Zhou Y."/>
            <person name="Sun X."/>
            <person name="Brodelius P.E."/>
            <person name="Rose J.K.C."/>
            <person name="Tang K."/>
        </authorList>
    </citation>
    <scope>NUCLEOTIDE SEQUENCE [LARGE SCALE GENOMIC DNA]</scope>
    <source>
        <strain evidence="5">cv. Huhao1</strain>
        <tissue evidence="4">Leaf</tissue>
    </source>
</reference>